<sequence>MTDSGVIIIYNGVIIDVGTYNAIFQVLREMNCLDNKFKLLENIKEHACSPNDVTMDILTSWFSTEGKTTRLRNFVQDI</sequence>
<dbReference type="OrthoDB" id="185373at2759"/>
<dbReference type="InterPro" id="IPR011990">
    <property type="entry name" value="TPR-like_helical_dom_sf"/>
</dbReference>
<dbReference type="Gene3D" id="1.25.40.10">
    <property type="entry name" value="Tetratricopeptide repeat domain"/>
    <property type="match status" value="1"/>
</dbReference>
<keyword evidence="2" id="KW-1185">Reference proteome</keyword>
<accession>A0A7J6WK61</accession>
<gene>
    <name evidence="1" type="ORF">FRX31_012629</name>
</gene>
<comment type="caution">
    <text evidence="1">The sequence shown here is derived from an EMBL/GenBank/DDBJ whole genome shotgun (WGS) entry which is preliminary data.</text>
</comment>
<evidence type="ECO:0000313" key="1">
    <source>
        <dbReference type="EMBL" id="KAF5197784.1"/>
    </source>
</evidence>
<name>A0A7J6WK61_THATH</name>
<evidence type="ECO:0000313" key="2">
    <source>
        <dbReference type="Proteomes" id="UP000554482"/>
    </source>
</evidence>
<reference evidence="1 2" key="1">
    <citation type="submission" date="2020-06" db="EMBL/GenBank/DDBJ databases">
        <title>Transcriptomic and genomic resources for Thalictrum thalictroides and T. hernandezii: Facilitating candidate gene discovery in an emerging model plant lineage.</title>
        <authorList>
            <person name="Arias T."/>
            <person name="Riano-Pachon D.M."/>
            <person name="Di Stilio V.S."/>
        </authorList>
    </citation>
    <scope>NUCLEOTIDE SEQUENCE [LARGE SCALE GENOMIC DNA]</scope>
    <source>
        <strain evidence="2">cv. WT478/WT964</strain>
        <tissue evidence="1">Leaves</tissue>
    </source>
</reference>
<dbReference type="Proteomes" id="UP000554482">
    <property type="component" value="Unassembled WGS sequence"/>
</dbReference>
<dbReference type="AlphaFoldDB" id="A0A7J6WK61"/>
<protein>
    <recommendedName>
        <fullName evidence="3">Pentatricopeptide repeat-containing protein</fullName>
    </recommendedName>
</protein>
<dbReference type="EMBL" id="JABWDY010014222">
    <property type="protein sequence ID" value="KAF5197784.1"/>
    <property type="molecule type" value="Genomic_DNA"/>
</dbReference>
<proteinExistence type="predicted"/>
<organism evidence="1 2">
    <name type="scientific">Thalictrum thalictroides</name>
    <name type="common">Rue-anemone</name>
    <name type="synonym">Anemone thalictroides</name>
    <dbReference type="NCBI Taxonomy" id="46969"/>
    <lineage>
        <taxon>Eukaryota</taxon>
        <taxon>Viridiplantae</taxon>
        <taxon>Streptophyta</taxon>
        <taxon>Embryophyta</taxon>
        <taxon>Tracheophyta</taxon>
        <taxon>Spermatophyta</taxon>
        <taxon>Magnoliopsida</taxon>
        <taxon>Ranunculales</taxon>
        <taxon>Ranunculaceae</taxon>
        <taxon>Thalictroideae</taxon>
        <taxon>Thalictrum</taxon>
    </lineage>
</organism>
<evidence type="ECO:0008006" key="3">
    <source>
        <dbReference type="Google" id="ProtNLM"/>
    </source>
</evidence>